<evidence type="ECO:0000313" key="5">
    <source>
        <dbReference type="Proteomes" id="UP000078558"/>
    </source>
</evidence>
<evidence type="ECO:0000256" key="1">
    <source>
        <dbReference type="ARBA" id="ARBA00006987"/>
    </source>
</evidence>
<dbReference type="AlphaFoldDB" id="A0A1C3K882"/>
<gene>
    <name evidence="3" type="ORF">ODI_00682</name>
    <name evidence="4" type="ORF">ODI_R1498</name>
</gene>
<feature type="chain" id="PRO_5015062770" evidence="2">
    <location>
        <begin position="29"/>
        <end position="330"/>
    </location>
</feature>
<name>A0A1C3K882_9BURK</name>
<evidence type="ECO:0000313" key="4">
    <source>
        <dbReference type="EMBL" id="SOE48539.1"/>
    </source>
</evidence>
<dbReference type="Proteomes" id="UP000078558">
    <property type="component" value="Chromosome I"/>
</dbReference>
<dbReference type="InterPro" id="IPR042100">
    <property type="entry name" value="Bug_dom1"/>
</dbReference>
<dbReference type="STRING" id="1851544.ODI_00682"/>
<sequence>MNVNLLRGALASALSATLAAAALSPAAAAEFPSRAVSIVVPFSAGGPTDKVVRDLAVSMSKSLGQTVVVENVTGAGGTIGTRKVAMAPPDGYMVLVHTMGMSTAPSLYKNLGFDVLKDFDYIGQVVDVPMVILGSKGLKEKNFSEMLDTIRKHPGKVSIGHAGPGSAAHLCTLLFENQVKSKMVSVPYKGSAPALSDLIGGQIDLVCDQTTSTAGQMQGGMVKPFAITTIQRATPFPDLMTADEQGLKGFDMRTWHGMYAPKGLPPQVKEKLVKGLQDALADPSFKQKMTDLGAQVVAQADATPESLQKKLGEETARWAEVISASGIKPN</sequence>
<dbReference type="Gene3D" id="3.40.190.10">
    <property type="entry name" value="Periplasmic binding protein-like II"/>
    <property type="match status" value="1"/>
</dbReference>
<evidence type="ECO:0000256" key="2">
    <source>
        <dbReference type="SAM" id="SignalP"/>
    </source>
</evidence>
<dbReference type="RefSeq" id="WP_098020870.1">
    <property type="nucleotide sequence ID" value="NZ_LT907988.1"/>
</dbReference>
<dbReference type="InterPro" id="IPR005064">
    <property type="entry name" value="BUG"/>
</dbReference>
<comment type="similarity">
    <text evidence="1">Belongs to the UPF0065 (bug) family.</text>
</comment>
<keyword evidence="2" id="KW-0732">Signal</keyword>
<evidence type="ECO:0000313" key="3">
    <source>
        <dbReference type="EMBL" id="SBT27692.1"/>
    </source>
</evidence>
<dbReference type="PIRSF" id="PIRSF017082">
    <property type="entry name" value="YflP"/>
    <property type="match status" value="1"/>
</dbReference>
<reference evidence="4 5" key="2">
    <citation type="submission" date="2017-08" db="EMBL/GenBank/DDBJ databases">
        <authorList>
            <person name="de Groot N.N."/>
        </authorList>
    </citation>
    <scope>NUCLEOTIDE SEQUENCE [LARGE SCALE GENOMIC DNA]</scope>
    <source>
        <strain evidence="4">Orrdi1</strain>
    </source>
</reference>
<dbReference type="EMBL" id="FLRC01000055">
    <property type="protein sequence ID" value="SBT27692.1"/>
    <property type="molecule type" value="Genomic_DNA"/>
</dbReference>
<dbReference type="OrthoDB" id="8678477at2"/>
<dbReference type="PANTHER" id="PTHR42928:SF5">
    <property type="entry name" value="BLR1237 PROTEIN"/>
    <property type="match status" value="1"/>
</dbReference>
<dbReference type="Pfam" id="PF03401">
    <property type="entry name" value="TctC"/>
    <property type="match status" value="1"/>
</dbReference>
<keyword evidence="5" id="KW-1185">Reference proteome</keyword>
<dbReference type="EMBL" id="LT907988">
    <property type="protein sequence ID" value="SOE48539.1"/>
    <property type="molecule type" value="Genomic_DNA"/>
</dbReference>
<dbReference type="PANTHER" id="PTHR42928">
    <property type="entry name" value="TRICARBOXYLATE-BINDING PROTEIN"/>
    <property type="match status" value="1"/>
</dbReference>
<reference evidence="3 5" key="1">
    <citation type="submission" date="2016-06" db="EMBL/GenBank/DDBJ databases">
        <authorList>
            <person name="Kjaerup R.B."/>
            <person name="Dalgaard T.S."/>
            <person name="Juul-Madsen H.R."/>
        </authorList>
    </citation>
    <scope>NUCLEOTIDE SEQUENCE [LARGE SCALE GENOMIC DNA]</scope>
    <source>
        <strain evidence="3">Orrdi1</strain>
    </source>
</reference>
<organism evidence="3 5">
    <name type="scientific">Orrella dioscoreae</name>
    <dbReference type="NCBI Taxonomy" id="1851544"/>
    <lineage>
        <taxon>Bacteria</taxon>
        <taxon>Pseudomonadati</taxon>
        <taxon>Pseudomonadota</taxon>
        <taxon>Betaproteobacteria</taxon>
        <taxon>Burkholderiales</taxon>
        <taxon>Alcaligenaceae</taxon>
        <taxon>Orrella</taxon>
    </lineage>
</organism>
<protein>
    <submittedName>
        <fullName evidence="3">Tricarboxylate transport protein TctC</fullName>
    </submittedName>
</protein>
<dbReference type="KEGG" id="odi:ODI_R1498"/>
<dbReference type="SUPFAM" id="SSF53850">
    <property type="entry name" value="Periplasmic binding protein-like II"/>
    <property type="match status" value="1"/>
</dbReference>
<feature type="signal peptide" evidence="2">
    <location>
        <begin position="1"/>
        <end position="28"/>
    </location>
</feature>
<proteinExistence type="inferred from homology"/>
<dbReference type="Gene3D" id="3.40.190.150">
    <property type="entry name" value="Bordetella uptake gene, domain 1"/>
    <property type="match status" value="1"/>
</dbReference>
<accession>A0A1C3K882</accession>